<protein>
    <submittedName>
        <fullName evidence="1">Uncharacterized protein</fullName>
    </submittedName>
</protein>
<reference evidence="1 2" key="1">
    <citation type="submission" date="2016-10" db="EMBL/GenBank/DDBJ databases">
        <authorList>
            <person name="de Groot N.N."/>
        </authorList>
    </citation>
    <scope>NUCLEOTIDE SEQUENCE [LARGE SCALE GENOMIC DNA]</scope>
    <source>
        <strain evidence="1 2">Nm22</strain>
    </source>
</reference>
<sequence>MSPQQNQPDLEPLPEIFYHACDPVFNGMPEIKRPFVYGDNIVATDRSIFVAANKNRYDVSGILDHTKNKKISGVGRVLQEIVSTECEKPYSPVEIPEDNIRFMEYKSRTNHRCPECEGSGKVETHTKYSTYKNTCLRCEGTGIGLRIEHVNEAVCIDGLRLNPCYIYLINKADKYHIKEKLQLFFRMSDIRGMICGYRF</sequence>
<dbReference type="EMBL" id="FOCP01000033">
    <property type="protein sequence ID" value="SEN67928.1"/>
    <property type="molecule type" value="Genomic_DNA"/>
</dbReference>
<gene>
    <name evidence="1" type="ORF">SAMN05216325_1334</name>
</gene>
<proteinExistence type="predicted"/>
<evidence type="ECO:0000313" key="1">
    <source>
        <dbReference type="EMBL" id="SEN67928.1"/>
    </source>
</evidence>
<evidence type="ECO:0000313" key="2">
    <source>
        <dbReference type="Proteomes" id="UP000199459"/>
    </source>
</evidence>
<dbReference type="Gene3D" id="2.10.230.10">
    <property type="entry name" value="Heat shock protein DnaJ, cysteine-rich domain"/>
    <property type="match status" value="1"/>
</dbReference>
<name>A0A1H8IJM4_9PROT</name>
<dbReference type="InterPro" id="IPR036410">
    <property type="entry name" value="HSP_DnaJ_Cys-rich_dom_sf"/>
</dbReference>
<dbReference type="RefSeq" id="WP_090634605.1">
    <property type="nucleotide sequence ID" value="NZ_FOCP01000033.1"/>
</dbReference>
<dbReference type="Proteomes" id="UP000199459">
    <property type="component" value="Unassembled WGS sequence"/>
</dbReference>
<dbReference type="SUPFAM" id="SSF57938">
    <property type="entry name" value="DnaJ/Hsp40 cysteine-rich domain"/>
    <property type="match status" value="1"/>
</dbReference>
<dbReference type="AlphaFoldDB" id="A0A1H8IJM4"/>
<organism evidence="1 2">
    <name type="scientific">Nitrosomonas marina</name>
    <dbReference type="NCBI Taxonomy" id="917"/>
    <lineage>
        <taxon>Bacteria</taxon>
        <taxon>Pseudomonadati</taxon>
        <taxon>Pseudomonadota</taxon>
        <taxon>Betaproteobacteria</taxon>
        <taxon>Nitrosomonadales</taxon>
        <taxon>Nitrosomonadaceae</taxon>
        <taxon>Nitrosomonas</taxon>
    </lineage>
</organism>
<accession>A0A1H8IJM4</accession>